<sequence>MKTPLTPLDWKRRAVSLYPTKIAVVDGDLTFTYREFDERTWRLSQALRARGHGGQHVAALLYNTHEMLECFYGIGQMGGVLVPINTRLNAEEIFYILEHSDAEAIIFDADFLPIITTLVHRLPKIQTYIVVGDESGQRLRDAQSGAPEYLGWVPYELLLANADATPFACELDEDLPLTINYTSGTTSRPKGVVLTHRNNYINAADVLFHMRVHHDDVYLHTLPMFHVNGWGSVWVFTAVGATHVCLRRVDPDYILSLFENLGITVAFGAPTVINMLLNATSLPERKLTKTIRFATAGSPPPAAVIEQAERLLKMDITHVYGLTETTPLITYCEWIDAFAKLSEEETANVKARQGVEMVFSGETRVFRSDGVDVAWDGSEIGEIAARGNTVMEGYYKRPEETAKVIRGGYFYTGDLAVVHPNGYIQIVDRAKDVIISGGENVSSVEVEGVLYQHPAILEAGVVAVPHEKWGEVPKAFVVLKPGATVSPDELNVWCRERLAHFKTPKEYAFVDALPRTSTGKLQKYRLRQT</sequence>
<dbReference type="EMBL" id="LPVJ01000070">
    <property type="protein sequence ID" value="KUO94762.1"/>
    <property type="molecule type" value="Genomic_DNA"/>
</dbReference>
<dbReference type="SUPFAM" id="SSF56801">
    <property type="entry name" value="Acetyl-CoA synthetase-like"/>
    <property type="match status" value="1"/>
</dbReference>
<dbReference type="InterPro" id="IPR000873">
    <property type="entry name" value="AMP-dep_synth/lig_dom"/>
</dbReference>
<dbReference type="OrthoDB" id="9803968at2"/>
<keyword evidence="4" id="KW-0443">Lipid metabolism</keyword>
<evidence type="ECO:0000313" key="7">
    <source>
        <dbReference type="EMBL" id="KUO94762.1"/>
    </source>
</evidence>
<evidence type="ECO:0000256" key="3">
    <source>
        <dbReference type="ARBA" id="ARBA00022832"/>
    </source>
</evidence>
<dbReference type="Proteomes" id="UP000053557">
    <property type="component" value="Unassembled WGS sequence"/>
</dbReference>
<comment type="caution">
    <text evidence="7">The sequence shown here is derived from an EMBL/GenBank/DDBJ whole genome shotgun (WGS) entry which is preliminary data.</text>
</comment>
<keyword evidence="2 7" id="KW-0436">Ligase</keyword>
<dbReference type="Gene3D" id="3.40.50.12780">
    <property type="entry name" value="N-terminal domain of ligase-like"/>
    <property type="match status" value="1"/>
</dbReference>
<keyword evidence="3" id="KW-0276">Fatty acid metabolism</keyword>
<evidence type="ECO:0000259" key="6">
    <source>
        <dbReference type="Pfam" id="PF13193"/>
    </source>
</evidence>
<dbReference type="NCBIfam" id="NF004837">
    <property type="entry name" value="PRK06187.1"/>
    <property type="match status" value="1"/>
</dbReference>
<dbReference type="GO" id="GO:0006631">
    <property type="term" value="P:fatty acid metabolic process"/>
    <property type="evidence" value="ECO:0007669"/>
    <property type="project" value="UniProtKB-KW"/>
</dbReference>
<dbReference type="InterPro" id="IPR020845">
    <property type="entry name" value="AMP-binding_CS"/>
</dbReference>
<dbReference type="PANTHER" id="PTHR43859:SF4">
    <property type="entry name" value="BUTANOATE--COA LIGASE AAE1-RELATED"/>
    <property type="match status" value="1"/>
</dbReference>
<dbReference type="InterPro" id="IPR045851">
    <property type="entry name" value="AMP-bd_C_sf"/>
</dbReference>
<accession>A0A101XP09</accession>
<dbReference type="AlphaFoldDB" id="A0A101XP09"/>
<dbReference type="GO" id="GO:0016874">
    <property type="term" value="F:ligase activity"/>
    <property type="evidence" value="ECO:0007669"/>
    <property type="project" value="UniProtKB-KW"/>
</dbReference>
<evidence type="ECO:0000256" key="4">
    <source>
        <dbReference type="ARBA" id="ARBA00023098"/>
    </source>
</evidence>
<dbReference type="Gene3D" id="3.30.300.30">
    <property type="match status" value="1"/>
</dbReference>
<dbReference type="PANTHER" id="PTHR43859">
    <property type="entry name" value="ACYL-ACTIVATING ENZYME"/>
    <property type="match status" value="1"/>
</dbReference>
<evidence type="ECO:0000259" key="5">
    <source>
        <dbReference type="Pfam" id="PF00501"/>
    </source>
</evidence>
<dbReference type="FunFam" id="3.30.300.30:FF:000008">
    <property type="entry name" value="2,3-dihydroxybenzoate-AMP ligase"/>
    <property type="match status" value="1"/>
</dbReference>
<organism evidence="7 8">
    <name type="scientific">Ferroacidibacillus organovorans</name>
    <dbReference type="NCBI Taxonomy" id="1765683"/>
    <lineage>
        <taxon>Bacteria</taxon>
        <taxon>Bacillati</taxon>
        <taxon>Bacillota</taxon>
        <taxon>Bacilli</taxon>
        <taxon>Bacillales</taxon>
        <taxon>Alicyclobacillaceae</taxon>
        <taxon>Ferroacidibacillus</taxon>
    </lineage>
</organism>
<protein>
    <submittedName>
        <fullName evidence="7">O-succinylbenzoate--CoA ligase</fullName>
    </submittedName>
</protein>
<dbReference type="InterPro" id="IPR042099">
    <property type="entry name" value="ANL_N_sf"/>
</dbReference>
<evidence type="ECO:0000256" key="1">
    <source>
        <dbReference type="ARBA" id="ARBA00006432"/>
    </source>
</evidence>
<dbReference type="RefSeq" id="WP_067719294.1">
    <property type="nucleotide sequence ID" value="NZ_LPVJ01000070.1"/>
</dbReference>
<proteinExistence type="inferred from homology"/>
<evidence type="ECO:0000313" key="8">
    <source>
        <dbReference type="Proteomes" id="UP000053557"/>
    </source>
</evidence>
<dbReference type="PROSITE" id="PS00455">
    <property type="entry name" value="AMP_BINDING"/>
    <property type="match status" value="1"/>
</dbReference>
<comment type="similarity">
    <text evidence="1">Belongs to the ATP-dependent AMP-binding enzyme family.</text>
</comment>
<feature type="domain" description="AMP-dependent synthetase/ligase" evidence="5">
    <location>
        <begin position="13"/>
        <end position="395"/>
    </location>
</feature>
<feature type="domain" description="AMP-binding enzyme C-terminal" evidence="6">
    <location>
        <begin position="445"/>
        <end position="520"/>
    </location>
</feature>
<dbReference type="InterPro" id="IPR025110">
    <property type="entry name" value="AMP-bd_C"/>
</dbReference>
<reference evidence="7 8" key="1">
    <citation type="submission" date="2015-12" db="EMBL/GenBank/DDBJ databases">
        <title>Draft genome sequence of Acidibacillus ferrooxidans ITV001, isolated from a chalcopyrite acid mine drainage site in Brazil.</title>
        <authorList>
            <person name="Dall'Agnol H."/>
            <person name="Nancucheo I."/>
            <person name="Johnson B."/>
            <person name="Oliveira R."/>
            <person name="Leite L."/>
            <person name="Pylro V."/>
            <person name="Nunes G.L."/>
            <person name="Tzotzos G."/>
            <person name="Fernandes G.R."/>
            <person name="Dutra J."/>
            <person name="Orellana S.C."/>
            <person name="Oliveira G."/>
        </authorList>
    </citation>
    <scope>NUCLEOTIDE SEQUENCE [LARGE SCALE GENOMIC DNA]</scope>
    <source>
        <strain evidence="8">ITV01</strain>
    </source>
</reference>
<dbReference type="Pfam" id="PF00501">
    <property type="entry name" value="AMP-binding"/>
    <property type="match status" value="1"/>
</dbReference>
<keyword evidence="8" id="KW-1185">Reference proteome</keyword>
<evidence type="ECO:0000256" key="2">
    <source>
        <dbReference type="ARBA" id="ARBA00022598"/>
    </source>
</evidence>
<dbReference type="Pfam" id="PF13193">
    <property type="entry name" value="AMP-binding_C"/>
    <property type="match status" value="1"/>
</dbReference>
<name>A0A101XP09_9BACL</name>
<gene>
    <name evidence="7" type="ORF">ATW55_10090</name>
</gene>